<proteinExistence type="predicted"/>
<dbReference type="AlphaFoldDB" id="L8J5V0"/>
<evidence type="ECO:0000313" key="2">
    <source>
        <dbReference type="Proteomes" id="UP000011134"/>
    </source>
</evidence>
<dbReference type="EMBL" id="AMZO01000038">
    <property type="protein sequence ID" value="ELR63578.1"/>
    <property type="molecule type" value="Genomic_DNA"/>
</dbReference>
<accession>L8J5V0</accession>
<protein>
    <submittedName>
        <fullName evidence="1">Uncharacterized protein</fullName>
    </submittedName>
</protein>
<gene>
    <name evidence="1" type="ORF">C942_03594</name>
</gene>
<organism evidence="1 2">
    <name type="scientific">Photobacterium marinum</name>
    <dbReference type="NCBI Taxonomy" id="1056511"/>
    <lineage>
        <taxon>Bacteria</taxon>
        <taxon>Pseudomonadati</taxon>
        <taxon>Pseudomonadota</taxon>
        <taxon>Gammaproteobacteria</taxon>
        <taxon>Vibrionales</taxon>
        <taxon>Vibrionaceae</taxon>
        <taxon>Photobacterium</taxon>
    </lineage>
</organism>
<name>L8J5V0_9GAMM</name>
<evidence type="ECO:0000313" key="1">
    <source>
        <dbReference type="EMBL" id="ELR63578.1"/>
    </source>
</evidence>
<keyword evidence="2" id="KW-1185">Reference proteome</keyword>
<comment type="caution">
    <text evidence="1">The sequence shown here is derived from an EMBL/GenBank/DDBJ whole genome shotgun (WGS) entry which is preliminary data.</text>
</comment>
<reference evidence="1 2" key="1">
    <citation type="submission" date="2012-12" db="EMBL/GenBank/DDBJ databases">
        <title>Genome Assembly of Photobacterium sp. AK15.</title>
        <authorList>
            <person name="Khatri I."/>
            <person name="Vaidya B."/>
            <person name="Srinivas T.N.R."/>
            <person name="Subramanian S."/>
            <person name="Pinnaka A."/>
        </authorList>
    </citation>
    <scope>NUCLEOTIDE SEQUENCE [LARGE SCALE GENOMIC DNA]</scope>
    <source>
        <strain evidence="1 2">AK15</strain>
    </source>
</reference>
<sequence length="43" mass="5104">MVNEEQIKPEQSLGFFLIARYIKVTGLWGNRVYFMVQKSEEHS</sequence>
<dbReference type="Proteomes" id="UP000011134">
    <property type="component" value="Unassembled WGS sequence"/>
</dbReference>